<dbReference type="AlphaFoldDB" id="A0A1A6ACL4"/>
<protein>
    <submittedName>
        <fullName evidence="2">Uncharacterized protein</fullName>
    </submittedName>
</protein>
<sequence length="313" mass="34480">MPSLPVDSYHTTPHTGLRDSSAQDDLRHICFGYLTNRTCVGLVAAPGAFGSFITYRYDECEQEDQVGLTLPIRFTRVLSQQGVAVDDALCSTLASAISTLPKLSASSVSGIWSVDHADGRRRVEFLSETDYPATAERVLLNTSNIPVDEGHLTFRRAFGDVCIPLSDEMEDMGSCQTISVEGSTPLLVTLALDGSIDPEDDKIEGFSLCTFTFSKYNDFRPTREEVRAGEEAFDEEIWEGKQPHAAYISATQVTGLARHYRIQDLQTASSSRSPRRGRRASSRPREDTSHQDLAAEDPLLYVEGTFTEPTIGL</sequence>
<organism evidence="2">
    <name type="scientific">Kwoniella dejecticola CBS 10117</name>
    <dbReference type="NCBI Taxonomy" id="1296121"/>
    <lineage>
        <taxon>Eukaryota</taxon>
        <taxon>Fungi</taxon>
        <taxon>Dikarya</taxon>
        <taxon>Basidiomycota</taxon>
        <taxon>Agaricomycotina</taxon>
        <taxon>Tremellomycetes</taxon>
        <taxon>Tremellales</taxon>
        <taxon>Cryptococcaceae</taxon>
        <taxon>Kwoniella</taxon>
    </lineage>
</organism>
<proteinExistence type="predicted"/>
<reference evidence="3" key="2">
    <citation type="submission" date="2013-07" db="EMBL/GenBank/DDBJ databases">
        <authorList>
            <consortium name="The Broad Institute Genome Sequencing Platform"/>
            <person name="Cuomo C."/>
            <person name="Litvintseva A."/>
            <person name="Chen Y."/>
            <person name="Heitman J."/>
            <person name="Sun S."/>
            <person name="Springer D."/>
            <person name="Dromer F."/>
            <person name="Young S.K."/>
            <person name="Zeng Q."/>
            <person name="Gargeya S."/>
            <person name="Fitzgerald M."/>
            <person name="Abouelleil A."/>
            <person name="Alvarado L."/>
            <person name="Berlin A.M."/>
            <person name="Chapman S.B."/>
            <person name="Dewar J."/>
            <person name="Goldberg J."/>
            <person name="Griggs A."/>
            <person name="Gujja S."/>
            <person name="Hansen M."/>
            <person name="Howarth C."/>
            <person name="Imamovic A."/>
            <person name="Larimer J."/>
            <person name="McCowan C."/>
            <person name="Murphy C."/>
            <person name="Pearson M."/>
            <person name="Priest M."/>
            <person name="Roberts A."/>
            <person name="Saif S."/>
            <person name="Shea T."/>
            <person name="Sykes S."/>
            <person name="Wortman J."/>
            <person name="Nusbaum C."/>
            <person name="Birren B."/>
        </authorList>
    </citation>
    <scope>NUCLEOTIDE SEQUENCE</scope>
    <source>
        <strain evidence="3">CBS 10117</strain>
    </source>
</reference>
<accession>A0A1A6ACL4</accession>
<keyword evidence="4" id="KW-1185">Reference proteome</keyword>
<dbReference type="EMBL" id="KI894028">
    <property type="protein sequence ID" value="OBR87796.1"/>
    <property type="molecule type" value="Genomic_DNA"/>
</dbReference>
<reference evidence="2" key="1">
    <citation type="submission" date="2013-07" db="EMBL/GenBank/DDBJ databases">
        <title>The Genome Sequence of Cryptococcus dejecticola CBS10117.</title>
        <authorList>
            <consortium name="The Broad Institute Genome Sequencing Platform"/>
            <person name="Cuomo C."/>
            <person name="Litvintseva A."/>
            <person name="Chen Y."/>
            <person name="Heitman J."/>
            <person name="Sun S."/>
            <person name="Springer D."/>
            <person name="Dromer F."/>
            <person name="Young S.K."/>
            <person name="Zeng Q."/>
            <person name="Gargeya S."/>
            <person name="Fitzgerald M."/>
            <person name="Abouelleil A."/>
            <person name="Alvarado L."/>
            <person name="Berlin A.M."/>
            <person name="Chapman S.B."/>
            <person name="Dewar J."/>
            <person name="Goldberg J."/>
            <person name="Griggs A."/>
            <person name="Gujja S."/>
            <person name="Hansen M."/>
            <person name="Howarth C."/>
            <person name="Imamovic A."/>
            <person name="Larimer J."/>
            <person name="McCowan C."/>
            <person name="Murphy C."/>
            <person name="Pearson M."/>
            <person name="Priest M."/>
            <person name="Roberts A."/>
            <person name="Saif S."/>
            <person name="Shea T."/>
            <person name="Sykes S."/>
            <person name="Wortman J."/>
            <person name="Nusbaum C."/>
            <person name="Birren B."/>
        </authorList>
    </citation>
    <scope>NUCLEOTIDE SEQUENCE [LARGE SCALE GENOMIC DNA]</scope>
    <source>
        <strain evidence="2">CBS 10117</strain>
    </source>
</reference>
<feature type="compositionally biased region" description="Basic residues" evidence="1">
    <location>
        <begin position="273"/>
        <end position="282"/>
    </location>
</feature>
<gene>
    <name evidence="2" type="ORF">I303_02009</name>
    <name evidence="3" type="ORF">I303_101855</name>
</gene>
<feature type="region of interest" description="Disordered" evidence="1">
    <location>
        <begin position="1"/>
        <end position="20"/>
    </location>
</feature>
<dbReference type="GeneID" id="28965708"/>
<dbReference type="KEGG" id="kdj:28965708"/>
<name>A0A1A6ACL4_9TREE</name>
<reference evidence="3" key="3">
    <citation type="submission" date="2024-02" db="EMBL/GenBank/DDBJ databases">
        <title>Comparative genomics of Cryptococcus and Kwoniella reveals pathogenesis evolution and contrasting modes of karyotype evolution via chromosome fusion or intercentromeric recombination.</title>
        <authorList>
            <person name="Coelho M.A."/>
            <person name="David-Palma M."/>
            <person name="Shea T."/>
            <person name="Bowers K."/>
            <person name="McGinley-Smith S."/>
            <person name="Mohammad A.W."/>
            <person name="Gnirke A."/>
            <person name="Yurkov A.M."/>
            <person name="Nowrousian M."/>
            <person name="Sun S."/>
            <person name="Cuomo C.A."/>
            <person name="Heitman J."/>
        </authorList>
    </citation>
    <scope>NUCLEOTIDE SEQUENCE</scope>
    <source>
        <strain evidence="3">CBS 10117</strain>
    </source>
</reference>
<dbReference type="EMBL" id="CP144531">
    <property type="protein sequence ID" value="WWC59304.1"/>
    <property type="molecule type" value="Genomic_DNA"/>
</dbReference>
<evidence type="ECO:0000313" key="2">
    <source>
        <dbReference type="EMBL" id="OBR87796.1"/>
    </source>
</evidence>
<dbReference type="VEuPathDB" id="FungiDB:I303_02009"/>
<evidence type="ECO:0000256" key="1">
    <source>
        <dbReference type="SAM" id="MobiDB-lite"/>
    </source>
</evidence>
<evidence type="ECO:0000313" key="4">
    <source>
        <dbReference type="Proteomes" id="UP000078595"/>
    </source>
</evidence>
<feature type="compositionally biased region" description="Polar residues" evidence="1">
    <location>
        <begin position="9"/>
        <end position="20"/>
    </location>
</feature>
<dbReference type="RefSeq" id="XP_018265638.1">
    <property type="nucleotide sequence ID" value="XM_018405357.1"/>
</dbReference>
<dbReference type="Proteomes" id="UP000078595">
    <property type="component" value="Chromosome 2"/>
</dbReference>
<evidence type="ECO:0000313" key="3">
    <source>
        <dbReference type="EMBL" id="WWC59304.1"/>
    </source>
</evidence>
<feature type="region of interest" description="Disordered" evidence="1">
    <location>
        <begin position="264"/>
        <end position="298"/>
    </location>
</feature>